<dbReference type="AlphaFoldDB" id="A0AAE0FJ15"/>
<dbReference type="Pfam" id="PF00240">
    <property type="entry name" value="ubiquitin"/>
    <property type="match status" value="1"/>
</dbReference>
<dbReference type="PRINTS" id="PR00348">
    <property type="entry name" value="UBIQUITIN"/>
</dbReference>
<proteinExistence type="predicted"/>
<evidence type="ECO:0000313" key="2">
    <source>
        <dbReference type="EMBL" id="KAK3260696.1"/>
    </source>
</evidence>
<dbReference type="PANTHER" id="PTHR47725">
    <property type="entry name" value="OS03G0364000 PROTEIN"/>
    <property type="match status" value="1"/>
</dbReference>
<organism evidence="2 3">
    <name type="scientific">Cymbomonas tetramitiformis</name>
    <dbReference type="NCBI Taxonomy" id="36881"/>
    <lineage>
        <taxon>Eukaryota</taxon>
        <taxon>Viridiplantae</taxon>
        <taxon>Chlorophyta</taxon>
        <taxon>Pyramimonadophyceae</taxon>
        <taxon>Pyramimonadales</taxon>
        <taxon>Pyramimonadaceae</taxon>
        <taxon>Cymbomonas</taxon>
    </lineage>
</organism>
<reference evidence="2 3" key="1">
    <citation type="journal article" date="2015" name="Genome Biol. Evol.">
        <title>Comparative Genomics of a Bacterivorous Green Alga Reveals Evolutionary Causalities and Consequences of Phago-Mixotrophic Mode of Nutrition.</title>
        <authorList>
            <person name="Burns J.A."/>
            <person name="Paasch A."/>
            <person name="Narechania A."/>
            <person name="Kim E."/>
        </authorList>
    </citation>
    <scope>NUCLEOTIDE SEQUENCE [LARGE SCALE GENOMIC DNA]</scope>
    <source>
        <strain evidence="2 3">PLY_AMNH</strain>
    </source>
</reference>
<dbReference type="InterPro" id="IPR000626">
    <property type="entry name" value="Ubiquitin-like_dom"/>
</dbReference>
<dbReference type="Gene3D" id="3.10.20.90">
    <property type="entry name" value="Phosphatidylinositol 3-kinase Catalytic Subunit, Chain A, domain 1"/>
    <property type="match status" value="1"/>
</dbReference>
<dbReference type="PROSITE" id="PS50053">
    <property type="entry name" value="UBIQUITIN_2"/>
    <property type="match status" value="1"/>
</dbReference>
<evidence type="ECO:0000313" key="3">
    <source>
        <dbReference type="Proteomes" id="UP001190700"/>
    </source>
</evidence>
<accession>A0AAE0FJ15</accession>
<dbReference type="SUPFAM" id="SSF54236">
    <property type="entry name" value="Ubiquitin-like"/>
    <property type="match status" value="1"/>
</dbReference>
<dbReference type="Proteomes" id="UP001190700">
    <property type="component" value="Unassembled WGS sequence"/>
</dbReference>
<keyword evidence="3" id="KW-1185">Reference proteome</keyword>
<dbReference type="EMBL" id="LGRX02017494">
    <property type="protein sequence ID" value="KAK3260696.1"/>
    <property type="molecule type" value="Genomic_DNA"/>
</dbReference>
<evidence type="ECO:0000259" key="1">
    <source>
        <dbReference type="PROSITE" id="PS50053"/>
    </source>
</evidence>
<dbReference type="InterPro" id="IPR019956">
    <property type="entry name" value="Ubiquitin_dom"/>
</dbReference>
<comment type="caution">
    <text evidence="2">The sequence shown here is derived from an EMBL/GenBank/DDBJ whole genome shotgun (WGS) entry which is preliminary data.</text>
</comment>
<name>A0AAE0FJ15_9CHLO</name>
<dbReference type="InterPro" id="IPR029071">
    <property type="entry name" value="Ubiquitin-like_domsf"/>
</dbReference>
<dbReference type="SMART" id="SM00213">
    <property type="entry name" value="UBQ"/>
    <property type="match status" value="1"/>
</dbReference>
<dbReference type="PANTHER" id="PTHR47725:SF2">
    <property type="entry name" value="UBIQUITIN-LIKE DOMAIN-CONTAINING PROTEIN"/>
    <property type="match status" value="1"/>
</dbReference>
<gene>
    <name evidence="2" type="ORF">CYMTET_30362</name>
</gene>
<sequence>MSMYVRVKRQKQIFFLHVEPSETVLEIKQKVQALTEKPADDQRLFLDGLNLDDAKTLAEVKVENDAVLALAYKIDEEAGTWEEIDIHTIDTVDEAKA</sequence>
<protein>
    <recommendedName>
        <fullName evidence="1">Ubiquitin-like domain-containing protein</fullName>
    </recommendedName>
</protein>
<feature type="domain" description="Ubiquitin-like" evidence="1">
    <location>
        <begin position="1"/>
        <end position="73"/>
    </location>
</feature>